<evidence type="ECO:0000313" key="3">
    <source>
        <dbReference type="EMBL" id="EKC75069.1"/>
    </source>
</evidence>
<name>K1U539_9ZZZZ</name>
<dbReference type="AlphaFoldDB" id="K1U539"/>
<organism evidence="3">
    <name type="scientific">human gut metagenome</name>
    <dbReference type="NCBI Taxonomy" id="408170"/>
    <lineage>
        <taxon>unclassified sequences</taxon>
        <taxon>metagenomes</taxon>
        <taxon>organismal metagenomes</taxon>
    </lineage>
</organism>
<dbReference type="InterPro" id="IPR024383">
    <property type="entry name" value="DUF3849"/>
</dbReference>
<comment type="caution">
    <text evidence="3">The sequence shown here is derived from an EMBL/GenBank/DDBJ whole genome shotgun (WGS) entry which is preliminary data.</text>
</comment>
<feature type="region of interest" description="Disordered" evidence="1">
    <location>
        <begin position="66"/>
        <end position="92"/>
    </location>
</feature>
<gene>
    <name evidence="3" type="ORF">LEA_05416</name>
</gene>
<dbReference type="Pfam" id="PF12960">
    <property type="entry name" value="DUF3849"/>
    <property type="match status" value="1"/>
</dbReference>
<evidence type="ECO:0000256" key="1">
    <source>
        <dbReference type="SAM" id="MobiDB-lite"/>
    </source>
</evidence>
<dbReference type="EMBL" id="AJWY01003533">
    <property type="protein sequence ID" value="EKC75069.1"/>
    <property type="molecule type" value="Genomic_DNA"/>
</dbReference>
<reference evidence="3" key="1">
    <citation type="journal article" date="2013" name="Environ. Microbiol.">
        <title>Microbiota from the distal guts of lean and obese adolescents exhibit partial functional redundancy besides clear differences in community structure.</title>
        <authorList>
            <person name="Ferrer M."/>
            <person name="Ruiz A."/>
            <person name="Lanza F."/>
            <person name="Haange S.B."/>
            <person name="Oberbach A."/>
            <person name="Till H."/>
            <person name="Bargiela R."/>
            <person name="Campoy C."/>
            <person name="Segura M.T."/>
            <person name="Richter M."/>
            <person name="von Bergen M."/>
            <person name="Seifert J."/>
            <person name="Suarez A."/>
        </authorList>
    </citation>
    <scope>NUCLEOTIDE SEQUENCE</scope>
</reference>
<protein>
    <recommendedName>
        <fullName evidence="2">DUF3849 domain-containing protein</fullName>
    </recommendedName>
</protein>
<sequence>MPTPSSTRTYDGRISQDNKAWAKNIPTLEDSGASRHCAYLVVDQVNPGLTDLFTRQFRKVAQEQQKSSVLQKLKQELPAHKSAAPKKREPER</sequence>
<proteinExistence type="predicted"/>
<evidence type="ECO:0000259" key="2">
    <source>
        <dbReference type="Pfam" id="PF12960"/>
    </source>
</evidence>
<accession>K1U539</accession>
<feature type="domain" description="DUF3849" evidence="2">
    <location>
        <begin position="8"/>
        <end position="60"/>
    </location>
</feature>